<dbReference type="GO" id="GO:0046983">
    <property type="term" value="F:protein dimerization activity"/>
    <property type="evidence" value="ECO:0007669"/>
    <property type="project" value="InterPro"/>
</dbReference>
<dbReference type="EMBL" id="CAJNOQ010000402">
    <property type="protein sequence ID" value="CAF0797099.1"/>
    <property type="molecule type" value="Genomic_DNA"/>
</dbReference>
<dbReference type="InterPro" id="IPR011598">
    <property type="entry name" value="bHLH_dom"/>
</dbReference>
<evidence type="ECO:0000313" key="2">
    <source>
        <dbReference type="EMBL" id="CAF0797099.1"/>
    </source>
</evidence>
<reference evidence="2" key="1">
    <citation type="submission" date="2021-02" db="EMBL/GenBank/DDBJ databases">
        <authorList>
            <person name="Nowell W R."/>
        </authorList>
    </citation>
    <scope>NUCLEOTIDE SEQUENCE</scope>
</reference>
<feature type="domain" description="BHLH" evidence="1">
    <location>
        <begin position="248"/>
        <end position="308"/>
    </location>
</feature>
<evidence type="ECO:0000259" key="1">
    <source>
        <dbReference type="PROSITE" id="PS50888"/>
    </source>
</evidence>
<evidence type="ECO:0000313" key="3">
    <source>
        <dbReference type="EMBL" id="CAF3581845.1"/>
    </source>
</evidence>
<comment type="caution">
    <text evidence="2">The sequence shown here is derived from an EMBL/GenBank/DDBJ whole genome shotgun (WGS) entry which is preliminary data.</text>
</comment>
<dbReference type="Gene3D" id="4.10.280.10">
    <property type="entry name" value="Helix-loop-helix DNA-binding domain"/>
    <property type="match status" value="1"/>
</dbReference>
<dbReference type="PROSITE" id="PS50888">
    <property type="entry name" value="BHLH"/>
    <property type="match status" value="1"/>
</dbReference>
<dbReference type="SUPFAM" id="SSF47459">
    <property type="entry name" value="HLH, helix-loop-helix DNA-binding domain"/>
    <property type="match status" value="1"/>
</dbReference>
<dbReference type="InterPro" id="IPR036638">
    <property type="entry name" value="HLH_DNA-bd_sf"/>
</dbReference>
<dbReference type="EMBL" id="CAJOBC010000402">
    <property type="protein sequence ID" value="CAF3581845.1"/>
    <property type="molecule type" value="Genomic_DNA"/>
</dbReference>
<dbReference type="Proteomes" id="UP000681722">
    <property type="component" value="Unassembled WGS sequence"/>
</dbReference>
<accession>A0A813SK23</accession>
<sequence length="317" mass="36703">MLNKTVFNIEKVQLYLQDNSNHNILLQSPIQEYVLPNPIYNSPISTHPVCFTSPMVTFHSQRQKCYRSQHQQHHTPQLFSSPKISACFSRLSFQPEYYPEPHYRCQTTQQQPNIYHSPSTGLKRQCQYQYEIGSPIKRHYVESPLSPLTNHLQLNTNIQNIKDGVVPSIRYIRTPVVLNTLRDDIQTLPPQTSLSDSVVPTQLVQHSAPTTPITSYSKQQFILDTSLPSSSSKLNNIQNVENLSMNSERRLRHNLEQKRSQQKIKDAFELLRLTLPEELVSTQTSLSPRSTMTRREIIDAATKYMQKLDMMLKIQQQ</sequence>
<dbReference type="Proteomes" id="UP000663829">
    <property type="component" value="Unassembled WGS sequence"/>
</dbReference>
<organism evidence="2 4">
    <name type="scientific">Didymodactylos carnosus</name>
    <dbReference type="NCBI Taxonomy" id="1234261"/>
    <lineage>
        <taxon>Eukaryota</taxon>
        <taxon>Metazoa</taxon>
        <taxon>Spiralia</taxon>
        <taxon>Gnathifera</taxon>
        <taxon>Rotifera</taxon>
        <taxon>Eurotatoria</taxon>
        <taxon>Bdelloidea</taxon>
        <taxon>Philodinida</taxon>
        <taxon>Philodinidae</taxon>
        <taxon>Didymodactylos</taxon>
    </lineage>
</organism>
<dbReference type="AlphaFoldDB" id="A0A813SK23"/>
<gene>
    <name evidence="2" type="ORF">GPM918_LOCUS3314</name>
    <name evidence="3" type="ORF">SRO942_LOCUS3314</name>
</gene>
<proteinExistence type="predicted"/>
<keyword evidence="4" id="KW-1185">Reference proteome</keyword>
<name>A0A813SK23_9BILA</name>
<protein>
    <recommendedName>
        <fullName evidence="1">BHLH domain-containing protein</fullName>
    </recommendedName>
</protein>
<evidence type="ECO:0000313" key="4">
    <source>
        <dbReference type="Proteomes" id="UP000663829"/>
    </source>
</evidence>